<evidence type="ECO:0008006" key="11">
    <source>
        <dbReference type="Google" id="ProtNLM"/>
    </source>
</evidence>
<feature type="compositionally biased region" description="Low complexity" evidence="4">
    <location>
        <begin position="144"/>
        <end position="165"/>
    </location>
</feature>
<comment type="caution">
    <text evidence="9">The sequence shown here is derived from an EMBL/GenBank/DDBJ whole genome shotgun (WGS) entry which is preliminary data.</text>
</comment>
<feature type="compositionally biased region" description="Polar residues" evidence="4">
    <location>
        <begin position="652"/>
        <end position="691"/>
    </location>
</feature>
<feature type="compositionally biased region" description="Polar residues" evidence="4">
    <location>
        <begin position="120"/>
        <end position="136"/>
    </location>
</feature>
<dbReference type="CDD" id="cd09535">
    <property type="entry name" value="SAM_BOI-like_fungal"/>
    <property type="match status" value="1"/>
</dbReference>
<sequence>MAQMEPPRGVRPGDLLLVVHDFDARGADELTLRRGDKVELVELDEGFGDGWYLGKHMANGTTGLFPGIYTTPAPKISIRKVMTEPAPSIISTADSTEDASPSSTVGTADDEESRPGSGNADMTPQGSRHASTSGILASSLEFPAAAQSPKQSKRSSSSPLPSTNSLAVGIQRTIRDSLHSPFNGEDSPVMNETLSVIDEHITDLSTPRHSVAGQELKPVNDSGSEYSSHIGHRLSYIHGHETDEEEESQPTEEQVRKWSHIETAKQLRNIGVEQKHCDIFQEQEITGDVLLEMDQEFLFMKEFDFGVMGRRLKTWHKIKAFQEEIKGFGQPRGSVSSYSGRDASPERAMSRAGNGTFLPRIPSLSEKTSSYHQARSSTPVQSRQSQRSNPPSPLTSFARPSAASIRDINHTRRHSSIDTTGSPVFQDQPHRKQPSFDRGWTMSTAAQGLSRPGTSVGPSNEKQPPQALHGADSREFDSGISIAARFDELDRGYFSGGEVESRRGRRVLQKRGSMVESIAHSRKSSYNEESLRKSPMNKRHSRFSSAESIRDMLHVSSAAKVYHSGSIKGRFRSSSGRFSEKQSQSSNSTTPIVTNLAEKPAPSSGFFSAFSPLSGRTDGDNSSRSSSSMPFQQIKGVGPKFRRAVGLRAASDASTSNGKTPNIPDTPTSPVKESSLSTARTGSTTPSATSKSSERQSTDGSGKTGDALLIPRPRTSTKAAPKSKKDTSAYIRGLEKKTPQEQMLNCEFSGWMKKKSSHLMTTWKPRLFVLRGRRLSYYYSEDDTEERGLIDITGHRVLRADSEPLTALHATITGANASPVPGTGSGSVDLGVSDQASSSDITSRSKLGADGPFIFKLVPPKMSRSVQFTKPAIHYFQVDSIKQGRLWMAALMKATIERDPNLPVEMTNKQKTISLKQARLLNQRPPLPGLTEQGKETAKETTDSSKDEDKGLMIHGLSFEKSLDGEKSDGEKPQFSSLAKIDTGPSSLLPESLADDGTLQCSNSCLVNHIPFSMFLRTLLSRVLVILLPLSIASTIYLYLYPIFHGCAFPLPSRDARQSSLWSNGFVNTLLQHIVPDHATTEAPAVFRLLVLADPQLEGDSSLPSPEDEFVPRLIRHWDTIKETAVGNVSLDPESESDPVTVIEAVQSALRTIIWEDIPDSLRAARKRLDLFGNDYYLAHIYRTLHWWSRPTHVTVLGDLIGSQWVTDEEFEMRGWRYWNRVFAGGERVDDEITITGQKGYNNDKNNLQEAAAEEGQQQQQQQPQLETLERYNSSWERKIINIAGNHDIGYAGDVSEARLERFERVFGRANWDIRFQHPLDGVDAITTNHSSTTTKIPTLHIINLNDLTLDVPALSQEIQSQSYDYINDVISHRSYPVGDESSFTLLLTHVPLHKREGICTDAPYFSFHESDDEDGDDGVPRYREGGLKEQNHLSDHASASAILQGIFGMSGDSNVPAGGRGRNGVILNGHDHTGCDVVHFVNRSIEIDTKADEGEEKGEESTASTLSWKWDAIRYEKSASILEDQETPSVREVTLRAMMGEYGGNAGLLSVWFDFDPAVNEWKYDIVMCKAGVQHIWWAVHGVGIATLVILFIWMLLGLIEGMLPARSDQKAKSQTAMNDAKHVQDGSLKCVQEGKRK</sequence>
<dbReference type="EMBL" id="RCNU01000002">
    <property type="protein sequence ID" value="RWQ98467.1"/>
    <property type="molecule type" value="Genomic_DNA"/>
</dbReference>
<dbReference type="GO" id="GO:0005783">
    <property type="term" value="C:endoplasmic reticulum"/>
    <property type="evidence" value="ECO:0007669"/>
    <property type="project" value="TreeGrafter"/>
</dbReference>
<feature type="region of interest" description="Disordered" evidence="4">
    <location>
        <begin position="607"/>
        <end position="726"/>
    </location>
</feature>
<keyword evidence="2 5" id="KW-0472">Membrane</keyword>
<dbReference type="FunFam" id="1.10.150.50:FF:000082">
    <property type="entry name" value="Polarized growth protein boi2"/>
    <property type="match status" value="1"/>
</dbReference>
<dbReference type="Pfam" id="PF00018">
    <property type="entry name" value="SH3_1"/>
    <property type="match status" value="1"/>
</dbReference>
<name>A0A443I330_BYSSP</name>
<organism evidence="9 10">
    <name type="scientific">Byssochlamys spectabilis</name>
    <name type="common">Paecilomyces variotii</name>
    <dbReference type="NCBI Taxonomy" id="264951"/>
    <lineage>
        <taxon>Eukaryota</taxon>
        <taxon>Fungi</taxon>
        <taxon>Dikarya</taxon>
        <taxon>Ascomycota</taxon>
        <taxon>Pezizomycotina</taxon>
        <taxon>Eurotiomycetes</taxon>
        <taxon>Eurotiomycetidae</taxon>
        <taxon>Eurotiales</taxon>
        <taxon>Thermoascaceae</taxon>
        <taxon>Paecilomyces</taxon>
    </lineage>
</organism>
<keyword evidence="5" id="KW-0812">Transmembrane</keyword>
<dbReference type="Gene3D" id="2.30.29.30">
    <property type="entry name" value="Pleckstrin-homology domain (PH domain)/Phosphotyrosine-binding domain (PTB)"/>
    <property type="match status" value="1"/>
</dbReference>
<dbReference type="GO" id="GO:0016020">
    <property type="term" value="C:membrane"/>
    <property type="evidence" value="ECO:0007669"/>
    <property type="project" value="GOC"/>
</dbReference>
<feature type="compositionally biased region" description="Polar residues" evidence="4">
    <location>
        <begin position="90"/>
        <end position="106"/>
    </location>
</feature>
<feature type="compositionally biased region" description="Low complexity" evidence="4">
    <location>
        <begin position="379"/>
        <end position="389"/>
    </location>
</feature>
<feature type="compositionally biased region" description="Basic and acidic residues" evidence="4">
    <location>
        <begin position="962"/>
        <end position="972"/>
    </location>
</feature>
<evidence type="ECO:0000256" key="1">
    <source>
        <dbReference type="ARBA" id="ARBA00022443"/>
    </source>
</evidence>
<gene>
    <name evidence="9" type="ORF">C8Q69DRAFT_398834</name>
</gene>
<accession>A0A443I330</accession>
<dbReference type="SUPFAM" id="SSF50729">
    <property type="entry name" value="PH domain-like"/>
    <property type="match status" value="1"/>
</dbReference>
<dbReference type="PROSITE" id="PS50002">
    <property type="entry name" value="SH3"/>
    <property type="match status" value="1"/>
</dbReference>
<dbReference type="Pfam" id="PF07647">
    <property type="entry name" value="SAM_2"/>
    <property type="match status" value="1"/>
</dbReference>
<evidence type="ECO:0000313" key="10">
    <source>
        <dbReference type="Proteomes" id="UP000283841"/>
    </source>
</evidence>
<reference evidence="9 10" key="1">
    <citation type="journal article" date="2018" name="Front. Microbiol.">
        <title>Genomic and genetic insights into a cosmopolitan fungus, Paecilomyces variotii (Eurotiales).</title>
        <authorList>
            <person name="Urquhart A.S."/>
            <person name="Mondo S.J."/>
            <person name="Makela M.R."/>
            <person name="Hane J.K."/>
            <person name="Wiebenga A."/>
            <person name="He G."/>
            <person name="Mihaltcheva S."/>
            <person name="Pangilinan J."/>
            <person name="Lipzen A."/>
            <person name="Barry K."/>
            <person name="de Vries R.P."/>
            <person name="Grigoriev I.V."/>
            <person name="Idnurm A."/>
        </authorList>
    </citation>
    <scope>NUCLEOTIDE SEQUENCE [LARGE SCALE GENOMIC DNA]</scope>
    <source>
        <strain evidence="9 10">CBS 101075</strain>
    </source>
</reference>
<dbReference type="Proteomes" id="UP000283841">
    <property type="component" value="Unassembled WGS sequence"/>
</dbReference>
<feature type="compositionally biased region" description="Polar residues" evidence="4">
    <location>
        <begin position="365"/>
        <end position="378"/>
    </location>
</feature>
<dbReference type="InterPro" id="IPR033308">
    <property type="entry name" value="PGAP5/Cdc1/Ted1"/>
</dbReference>
<dbReference type="GeneID" id="39597099"/>
<evidence type="ECO:0000259" key="8">
    <source>
        <dbReference type="PROSITE" id="PS50105"/>
    </source>
</evidence>
<feature type="compositionally biased region" description="Polar residues" evidence="4">
    <location>
        <begin position="581"/>
        <end position="590"/>
    </location>
</feature>
<dbReference type="PANTHER" id="PTHR13315">
    <property type="entry name" value="METALLO PHOSPHOESTERASE RELATED"/>
    <property type="match status" value="1"/>
</dbReference>
<dbReference type="SUPFAM" id="SSF56300">
    <property type="entry name" value="Metallo-dependent phosphatases"/>
    <property type="match status" value="1"/>
</dbReference>
<dbReference type="Gene3D" id="2.30.30.40">
    <property type="entry name" value="SH3 Domains"/>
    <property type="match status" value="1"/>
</dbReference>
<feature type="region of interest" description="Disordered" evidence="4">
    <location>
        <begin position="917"/>
        <end position="949"/>
    </location>
</feature>
<feature type="domain" description="SH3" evidence="6">
    <location>
        <begin position="11"/>
        <end position="75"/>
    </location>
</feature>
<dbReference type="SUPFAM" id="SSF50044">
    <property type="entry name" value="SH3-domain"/>
    <property type="match status" value="1"/>
</dbReference>
<dbReference type="InterPro" id="IPR011993">
    <property type="entry name" value="PH-like_dom_sf"/>
</dbReference>
<dbReference type="Pfam" id="PF00169">
    <property type="entry name" value="PH"/>
    <property type="match status" value="1"/>
</dbReference>
<dbReference type="VEuPathDB" id="FungiDB:C8Q69DRAFT_398834"/>
<keyword evidence="5" id="KW-1133">Transmembrane helix</keyword>
<dbReference type="Gene3D" id="1.10.150.50">
    <property type="entry name" value="Transcription Factor, Ets-1"/>
    <property type="match status" value="1"/>
</dbReference>
<feature type="compositionally biased region" description="Polar residues" evidence="4">
    <location>
        <begin position="441"/>
        <end position="463"/>
    </location>
</feature>
<dbReference type="SUPFAM" id="SSF47769">
    <property type="entry name" value="SAM/Pointed domain"/>
    <property type="match status" value="1"/>
</dbReference>
<dbReference type="PANTHER" id="PTHR13315:SF1">
    <property type="entry name" value="PROTEIN TED1"/>
    <property type="match status" value="1"/>
</dbReference>
<dbReference type="SMART" id="SM00326">
    <property type="entry name" value="SH3"/>
    <property type="match status" value="1"/>
</dbReference>
<feature type="domain" description="PH" evidence="7">
    <location>
        <begin position="745"/>
        <end position="896"/>
    </location>
</feature>
<evidence type="ECO:0000256" key="5">
    <source>
        <dbReference type="SAM" id="Phobius"/>
    </source>
</evidence>
<keyword evidence="10" id="KW-1185">Reference proteome</keyword>
<feature type="transmembrane region" description="Helical" evidence="5">
    <location>
        <begin position="1577"/>
        <end position="1601"/>
    </location>
</feature>
<evidence type="ECO:0000259" key="6">
    <source>
        <dbReference type="PROSITE" id="PS50002"/>
    </source>
</evidence>
<dbReference type="InterPro" id="IPR029052">
    <property type="entry name" value="Metallo-depent_PP-like"/>
</dbReference>
<feature type="region of interest" description="Disordered" evidence="4">
    <location>
        <begin position="329"/>
        <end position="476"/>
    </location>
</feature>
<feature type="compositionally biased region" description="Basic and acidic residues" evidence="4">
    <location>
        <begin position="933"/>
        <end position="949"/>
    </location>
</feature>
<dbReference type="RefSeq" id="XP_028488112.1">
    <property type="nucleotide sequence ID" value="XM_028627822.1"/>
</dbReference>
<dbReference type="GO" id="GO:0006506">
    <property type="term" value="P:GPI anchor biosynthetic process"/>
    <property type="evidence" value="ECO:0007669"/>
    <property type="project" value="InterPro"/>
</dbReference>
<evidence type="ECO:0000256" key="3">
    <source>
        <dbReference type="PROSITE-ProRule" id="PRU00192"/>
    </source>
</evidence>
<dbReference type="InterPro" id="IPR013761">
    <property type="entry name" value="SAM/pointed_sf"/>
</dbReference>
<keyword evidence="1 3" id="KW-0728">SH3 domain</keyword>
<feature type="region of interest" description="Disordered" evidence="4">
    <location>
        <begin position="570"/>
        <end position="590"/>
    </location>
</feature>
<feature type="region of interest" description="Disordered" evidence="4">
    <location>
        <begin position="505"/>
        <end position="545"/>
    </location>
</feature>
<protein>
    <recommendedName>
        <fullName evidence="11">Polarized growth protein</fullName>
    </recommendedName>
</protein>
<feature type="region of interest" description="Disordered" evidence="4">
    <location>
        <begin position="90"/>
        <end position="165"/>
    </location>
</feature>
<evidence type="ECO:0000256" key="4">
    <source>
        <dbReference type="SAM" id="MobiDB-lite"/>
    </source>
</evidence>
<feature type="domain" description="SAM" evidence="8">
    <location>
        <begin position="258"/>
        <end position="324"/>
    </location>
</feature>
<proteinExistence type="predicted"/>
<evidence type="ECO:0000313" key="9">
    <source>
        <dbReference type="EMBL" id="RWQ98467.1"/>
    </source>
</evidence>
<evidence type="ECO:0000256" key="2">
    <source>
        <dbReference type="ARBA" id="ARBA00023136"/>
    </source>
</evidence>
<dbReference type="PROSITE" id="PS50105">
    <property type="entry name" value="SAM_DOMAIN"/>
    <property type="match status" value="1"/>
</dbReference>
<dbReference type="InterPro" id="IPR001452">
    <property type="entry name" value="SH3_domain"/>
</dbReference>
<dbReference type="SMART" id="SM00233">
    <property type="entry name" value="PH"/>
    <property type="match status" value="1"/>
</dbReference>
<dbReference type="InterPro" id="IPR001849">
    <property type="entry name" value="PH_domain"/>
</dbReference>
<dbReference type="InterPro" id="IPR036028">
    <property type="entry name" value="SH3-like_dom_sf"/>
</dbReference>
<dbReference type="InterPro" id="IPR001660">
    <property type="entry name" value="SAM"/>
</dbReference>
<feature type="region of interest" description="Disordered" evidence="4">
    <location>
        <begin position="962"/>
        <end position="983"/>
    </location>
</feature>
<dbReference type="PROSITE" id="PS50003">
    <property type="entry name" value="PH_DOMAIN"/>
    <property type="match status" value="1"/>
</dbReference>
<evidence type="ECO:0000259" key="7">
    <source>
        <dbReference type="PROSITE" id="PS50003"/>
    </source>
</evidence>